<reference evidence="1 2" key="1">
    <citation type="submission" date="2021-03" db="EMBL/GenBank/DDBJ databases">
        <title>Sequencing the genomes of 1000 actinobacteria strains.</title>
        <authorList>
            <person name="Klenk H.-P."/>
        </authorList>
    </citation>
    <scope>NUCLEOTIDE SEQUENCE [LARGE SCALE GENOMIC DNA]</scope>
    <source>
        <strain evidence="1 2">DSM 46670</strain>
    </source>
</reference>
<proteinExistence type="predicted"/>
<sequence>MVTALIWRWPKGCGGGYPPTSPTYEVLMVGA</sequence>
<protein>
    <submittedName>
        <fullName evidence="1">Uncharacterized protein</fullName>
    </submittedName>
</protein>
<accession>A0ABS4TVG4</accession>
<evidence type="ECO:0000313" key="1">
    <source>
        <dbReference type="EMBL" id="MBP2328348.1"/>
    </source>
</evidence>
<keyword evidence="2" id="KW-1185">Reference proteome</keyword>
<dbReference type="EMBL" id="JAGINW010000001">
    <property type="protein sequence ID" value="MBP2328348.1"/>
    <property type="molecule type" value="Genomic_DNA"/>
</dbReference>
<gene>
    <name evidence="1" type="ORF">JOF56_008733</name>
</gene>
<evidence type="ECO:0000313" key="2">
    <source>
        <dbReference type="Proteomes" id="UP001519332"/>
    </source>
</evidence>
<organism evidence="1 2">
    <name type="scientific">Kibdelosporangium banguiense</name>
    <dbReference type="NCBI Taxonomy" id="1365924"/>
    <lineage>
        <taxon>Bacteria</taxon>
        <taxon>Bacillati</taxon>
        <taxon>Actinomycetota</taxon>
        <taxon>Actinomycetes</taxon>
        <taxon>Pseudonocardiales</taxon>
        <taxon>Pseudonocardiaceae</taxon>
        <taxon>Kibdelosporangium</taxon>
    </lineage>
</organism>
<comment type="caution">
    <text evidence="1">The sequence shown here is derived from an EMBL/GenBank/DDBJ whole genome shotgun (WGS) entry which is preliminary data.</text>
</comment>
<dbReference type="Proteomes" id="UP001519332">
    <property type="component" value="Unassembled WGS sequence"/>
</dbReference>
<name>A0ABS4TVG4_9PSEU</name>